<reference evidence="2" key="1">
    <citation type="submission" date="2024-09" db="EMBL/GenBank/DDBJ databases">
        <authorList>
            <person name="Sun Q."/>
        </authorList>
    </citation>
    <scope>NUCLEOTIDE SEQUENCE [LARGE SCALE GENOMIC DNA]</scope>
    <source>
        <strain evidence="2">JCM 31273</strain>
    </source>
</reference>
<accession>A0ABD5MM29</accession>
<dbReference type="GeneID" id="67210481"/>
<sequence>MPSAGSLAVEWLASGAVVTLLGALIRFAGWTWLLAGYDESTSSLPDDVVGEMAGNTVLRVGVAVLAVGALASVTDPPSSLTVLVGAAILLDVGRLLYRLNAGSAARTT</sequence>
<evidence type="ECO:0000256" key="1">
    <source>
        <dbReference type="SAM" id="Phobius"/>
    </source>
</evidence>
<dbReference type="RefSeq" id="WP_222923078.1">
    <property type="nucleotide sequence ID" value="NZ_CP082286.1"/>
</dbReference>
<evidence type="ECO:0000313" key="2">
    <source>
        <dbReference type="EMBL" id="MFB9824878.1"/>
    </source>
</evidence>
<keyword evidence="3" id="KW-1185">Reference proteome</keyword>
<evidence type="ECO:0000313" key="3">
    <source>
        <dbReference type="Proteomes" id="UP001589595"/>
    </source>
</evidence>
<comment type="caution">
    <text evidence="2">The sequence shown here is derived from an EMBL/GenBank/DDBJ whole genome shotgun (WGS) entry which is preliminary data.</text>
</comment>
<name>A0ABD5MM29_9EURY</name>
<protein>
    <recommendedName>
        <fullName evidence="4">DUF3784 domain-containing protein</fullName>
    </recommendedName>
</protein>
<keyword evidence="1" id="KW-0472">Membrane</keyword>
<dbReference type="EMBL" id="JBHMAJ010000007">
    <property type="protein sequence ID" value="MFB9824878.1"/>
    <property type="molecule type" value="Genomic_DNA"/>
</dbReference>
<feature type="transmembrane region" description="Helical" evidence="1">
    <location>
        <begin position="12"/>
        <end position="35"/>
    </location>
</feature>
<keyword evidence="1" id="KW-1133">Transmembrane helix</keyword>
<dbReference type="Proteomes" id="UP001589595">
    <property type="component" value="Unassembled WGS sequence"/>
</dbReference>
<gene>
    <name evidence="2" type="ORF">ACFFOL_11965</name>
</gene>
<organism evidence="2 3">
    <name type="scientific">Halobaculum roseum</name>
    <dbReference type="NCBI Taxonomy" id="2175149"/>
    <lineage>
        <taxon>Archaea</taxon>
        <taxon>Methanobacteriati</taxon>
        <taxon>Methanobacteriota</taxon>
        <taxon>Stenosarchaea group</taxon>
        <taxon>Halobacteria</taxon>
        <taxon>Halobacteriales</taxon>
        <taxon>Haloferacaceae</taxon>
        <taxon>Halobaculum</taxon>
    </lineage>
</organism>
<evidence type="ECO:0008006" key="4">
    <source>
        <dbReference type="Google" id="ProtNLM"/>
    </source>
</evidence>
<proteinExistence type="predicted"/>
<keyword evidence="1" id="KW-0812">Transmembrane</keyword>
<feature type="transmembrane region" description="Helical" evidence="1">
    <location>
        <begin position="80"/>
        <end position="97"/>
    </location>
</feature>
<dbReference type="AlphaFoldDB" id="A0ABD5MM29"/>